<evidence type="ECO:0000313" key="2">
    <source>
        <dbReference type="Proteomes" id="UP000723714"/>
    </source>
</evidence>
<sequence>MLEEFKNRHRVKLGVAHTRRNLSRPGYFYIPDAIEEKNKIEEFLKDREIEFVNLDFLNEEGIICKGVEADEAADYFIKEGVDAVFAPHLNFGTEDAVARIAKKVNKPLLLWGPRDGAPAPDGSRARDSQCGLFATSKVLKEFGVPFTYIPSSRVEDKIFQVGFDNFISAAAVVKVMSHMRIGQIGTRPGAFWTVKYNEETLLNQFGIEVIPISVVDLKRMTDDVLAQKSSEVQEKVEDIKRRIQVITLTEEELKKVAAMQIAILDWAEAERLSAAALLCSPAFRETMGIVPCFAMGELTGAGFPVACETDIHGAVTSLMVQAATKGRCETFLADMTIRHPENDNAELLWHCGVFPENLRAEDCEPKLADHYGPGIPGVGEYRIKGGDITVARFDGTAGEYCLLIAEGRGTTGPHNKGTYLWAEFKDWVELETRLINGPYIHHCSGVHGHIAMALYEACKYIPGLNPDPVFPTKTELDRFLIDLDK</sequence>
<organism evidence="1 2">
    <name type="scientific">Faecalicatena faecalis</name>
    <dbReference type="NCBI Taxonomy" id="2726362"/>
    <lineage>
        <taxon>Bacteria</taxon>
        <taxon>Bacillati</taxon>
        <taxon>Bacillota</taxon>
        <taxon>Clostridia</taxon>
        <taxon>Lachnospirales</taxon>
        <taxon>Lachnospiraceae</taxon>
        <taxon>Faecalicatena</taxon>
    </lineage>
</organism>
<dbReference type="Proteomes" id="UP000723714">
    <property type="component" value="Unassembled WGS sequence"/>
</dbReference>
<reference evidence="1 2" key="1">
    <citation type="submission" date="2021-06" db="EMBL/GenBank/DDBJ databases">
        <title>Faecalicatena sp. nov. isolated from porcine feces.</title>
        <authorList>
            <person name="Oh B.S."/>
            <person name="Lee J.H."/>
        </authorList>
    </citation>
    <scope>NUCLEOTIDE SEQUENCE [LARGE SCALE GENOMIC DNA]</scope>
    <source>
        <strain evidence="1 2">AGMB00832</strain>
    </source>
</reference>
<accession>A0ABS6D1V7</accession>
<keyword evidence="2" id="KW-1185">Reference proteome</keyword>
<dbReference type="EMBL" id="JABACJ020000003">
    <property type="protein sequence ID" value="MBU3875171.1"/>
    <property type="molecule type" value="Genomic_DNA"/>
</dbReference>
<comment type="caution">
    <text evidence="1">The sequence shown here is derived from an EMBL/GenBank/DDBJ whole genome shotgun (WGS) entry which is preliminary data.</text>
</comment>
<keyword evidence="1" id="KW-0413">Isomerase</keyword>
<proteinExistence type="predicted"/>
<dbReference type="PANTHER" id="PTHR36120">
    <property type="entry name" value="FUCOSE ISOMERASE"/>
    <property type="match status" value="1"/>
</dbReference>
<protein>
    <submittedName>
        <fullName evidence="1">L-fucose/L-arabinose isomerase family protein</fullName>
    </submittedName>
</protein>
<dbReference type="CDD" id="cd00578">
    <property type="entry name" value="L-fuc_L-ara-isomerases"/>
    <property type="match status" value="1"/>
</dbReference>
<dbReference type="RefSeq" id="WP_216240022.1">
    <property type="nucleotide sequence ID" value="NZ_JABACJ020000003.1"/>
</dbReference>
<name>A0ABS6D1V7_9FIRM</name>
<gene>
    <name evidence="1" type="ORF">HGO97_004995</name>
</gene>
<dbReference type="PANTHER" id="PTHR36120:SF1">
    <property type="entry name" value="L-FUCOSE ISOMERASE C-TERMINAL DOMAIN-CONTAINING PROTEIN"/>
    <property type="match status" value="1"/>
</dbReference>
<dbReference type="GO" id="GO:0016853">
    <property type="term" value="F:isomerase activity"/>
    <property type="evidence" value="ECO:0007669"/>
    <property type="project" value="UniProtKB-KW"/>
</dbReference>
<evidence type="ECO:0000313" key="1">
    <source>
        <dbReference type="EMBL" id="MBU3875171.1"/>
    </source>
</evidence>